<dbReference type="AlphaFoldDB" id="A0A0M6WSC6"/>
<dbReference type="PANTHER" id="PTHR37809:SF1">
    <property type="entry name" value="RIBOSOMAL PROTEIN S12 METHYLTHIOTRANSFERASE ACCESSORY FACTOR YCAO"/>
    <property type="match status" value="1"/>
</dbReference>
<keyword evidence="3" id="KW-1185">Reference proteome</keyword>
<dbReference type="RefSeq" id="WP_055062252.1">
    <property type="nucleotide sequence ID" value="NZ_CVRQ01000025.1"/>
</dbReference>
<dbReference type="Gene3D" id="3.30.40.250">
    <property type="match status" value="1"/>
</dbReference>
<proteinExistence type="predicted"/>
<gene>
    <name evidence="2" type="ORF">T1815_22341</name>
</gene>
<feature type="domain" description="YcaO" evidence="1">
    <location>
        <begin position="60"/>
        <end position="440"/>
    </location>
</feature>
<organism evidence="2 3">
    <name type="scientific">Agathobacter rectalis</name>
    <dbReference type="NCBI Taxonomy" id="39491"/>
    <lineage>
        <taxon>Bacteria</taxon>
        <taxon>Bacillati</taxon>
        <taxon>Bacillota</taxon>
        <taxon>Clostridia</taxon>
        <taxon>Lachnospirales</taxon>
        <taxon>Lachnospiraceae</taxon>
        <taxon>Agathobacter</taxon>
    </lineage>
</organism>
<dbReference type="NCBIfam" id="TIGR00702">
    <property type="entry name" value="YcaO-type kinase domain"/>
    <property type="match status" value="1"/>
</dbReference>
<evidence type="ECO:0000313" key="2">
    <source>
        <dbReference type="EMBL" id="CRL40079.1"/>
    </source>
</evidence>
<dbReference type="Gene3D" id="3.30.1330.230">
    <property type="match status" value="1"/>
</dbReference>
<dbReference type="Gene3D" id="3.30.160.660">
    <property type="match status" value="1"/>
</dbReference>
<dbReference type="PROSITE" id="PS51664">
    <property type="entry name" value="YCAO"/>
    <property type="match status" value="1"/>
</dbReference>
<dbReference type="Proteomes" id="UP000049472">
    <property type="component" value="Unassembled WGS sequence"/>
</dbReference>
<accession>A0A0M6WSC6</accession>
<reference evidence="3" key="1">
    <citation type="submission" date="2015-05" db="EMBL/GenBank/DDBJ databases">
        <authorList>
            <consortium name="Pathogen Informatics"/>
        </authorList>
    </citation>
    <scope>NUCLEOTIDE SEQUENCE [LARGE SCALE GENOMIC DNA]</scope>
    <source>
        <strain evidence="3">T1-815</strain>
    </source>
</reference>
<evidence type="ECO:0000259" key="1">
    <source>
        <dbReference type="PROSITE" id="PS51664"/>
    </source>
</evidence>
<evidence type="ECO:0000313" key="3">
    <source>
        <dbReference type="Proteomes" id="UP000049472"/>
    </source>
</evidence>
<dbReference type="EMBL" id="CVRQ01000025">
    <property type="protein sequence ID" value="CRL40079.1"/>
    <property type="molecule type" value="Genomic_DNA"/>
</dbReference>
<sequence>MSEIQLMHYKQKTPEETVQFLQDILKNMKVEVTETWQERSSIGTYALRLDFRGTKIGANGKGVSKAYAKASAYAEFFERYQNDILGPRVFFGSKFPFFMSPDEKILSSAEIVQNANSFTSLYFSQRGLSGVSDEEKAKAFYDVQKVDYHIYGLEDKYITLPFYSIKEKKVVYLPKSTYTPFYGSNGMCAGNSPEEALVQGLSEIIERVVQRRIFTEKPALPDVPEEYIQQFPYVYEIIQKLKEQEKEGYYYFIKDCSFGGQYPVAALIVYEKNTGKYGIKLGCHPDFGVAIERTLTEATQGQDLAEYSKRSSVDFTNNHVDEWKNIYNSYKFGMGQYPYQLFSKNPTYAFTPVEDVSGMDNWEILHRWIGKITNAGYDVMIRDVSYLGFPSFHIIIPGLSEMVYPSDLQFRATNTRYYVSNILRDCPEKINAKNSKLFISTMEYFLGNAYENTMESYYGVVNTEDVPCEKIYCGCAYFIAMNYVLRGEYSKASEKMDYIMYMADEGISKDLINKSEFSFLQAVKYYVSAMASIDNHEIVMEYLRTLFDEYICNRVDDIFIDQRNVIIKQYPCLTKNSITNREKYSGLYESISQYTYALRTRQMADIIEQSELSKFVD</sequence>
<dbReference type="PANTHER" id="PTHR37809">
    <property type="entry name" value="RIBOSOMAL PROTEIN S12 METHYLTHIOTRANSFERASE ACCESSORY FACTOR YCAO"/>
    <property type="match status" value="1"/>
</dbReference>
<dbReference type="InterPro" id="IPR003776">
    <property type="entry name" value="YcaO-like_dom"/>
</dbReference>
<dbReference type="Pfam" id="PF02624">
    <property type="entry name" value="YcaO"/>
    <property type="match status" value="1"/>
</dbReference>
<name>A0A0M6WSC6_9FIRM</name>
<protein>
    <recommendedName>
        <fullName evidence="1">YcaO domain-containing protein</fullName>
    </recommendedName>
</protein>